<dbReference type="PANTHER" id="PTHR43630">
    <property type="entry name" value="POLY-BETA-1,6-N-ACETYL-D-GLUCOSAMINE SYNTHASE"/>
    <property type="match status" value="1"/>
</dbReference>
<dbReference type="SUPFAM" id="SSF53448">
    <property type="entry name" value="Nucleotide-diphospho-sugar transferases"/>
    <property type="match status" value="1"/>
</dbReference>
<comment type="similarity">
    <text evidence="1">Belongs to the glycosyltransferase 2 family.</text>
</comment>
<name>A0A2S5T2G1_9BURK</name>
<gene>
    <name evidence="5" type="ORF">C1702_12860</name>
</gene>
<dbReference type="PANTHER" id="PTHR43630:SF1">
    <property type="entry name" value="POLY-BETA-1,6-N-ACETYL-D-GLUCOSAMINE SYNTHASE"/>
    <property type="match status" value="1"/>
</dbReference>
<dbReference type="Gene3D" id="3.90.550.10">
    <property type="entry name" value="Spore Coat Polysaccharide Biosynthesis Protein SpsA, Chain A"/>
    <property type="match status" value="1"/>
</dbReference>
<evidence type="ECO:0000256" key="2">
    <source>
        <dbReference type="ARBA" id="ARBA00022676"/>
    </source>
</evidence>
<evidence type="ECO:0000256" key="1">
    <source>
        <dbReference type="ARBA" id="ARBA00006739"/>
    </source>
</evidence>
<dbReference type="InterPro" id="IPR001173">
    <property type="entry name" value="Glyco_trans_2-like"/>
</dbReference>
<dbReference type="CDD" id="cd06439">
    <property type="entry name" value="CESA_like_1"/>
    <property type="match status" value="1"/>
</dbReference>
<proteinExistence type="inferred from homology"/>
<evidence type="ECO:0000313" key="6">
    <source>
        <dbReference type="Proteomes" id="UP000239406"/>
    </source>
</evidence>
<keyword evidence="3 5" id="KW-0808">Transferase</keyword>
<dbReference type="AlphaFoldDB" id="A0A2S5T2G1"/>
<accession>A0A2S5T2G1</accession>
<dbReference type="GO" id="GO:0016757">
    <property type="term" value="F:glycosyltransferase activity"/>
    <property type="evidence" value="ECO:0007669"/>
    <property type="project" value="UniProtKB-KW"/>
</dbReference>
<dbReference type="Pfam" id="PF00535">
    <property type="entry name" value="Glycos_transf_2"/>
    <property type="match status" value="1"/>
</dbReference>
<dbReference type="EMBL" id="PSNY01000014">
    <property type="protein sequence ID" value="PPE69163.1"/>
    <property type="molecule type" value="Genomic_DNA"/>
</dbReference>
<keyword evidence="2" id="KW-0328">Glycosyltransferase</keyword>
<feature type="domain" description="Glycosyltransferase 2-like" evidence="4">
    <location>
        <begin position="46"/>
        <end position="206"/>
    </location>
</feature>
<evidence type="ECO:0000313" key="5">
    <source>
        <dbReference type="EMBL" id="PPE69163.1"/>
    </source>
</evidence>
<sequence>MSEVLFWLALVVLAYTYAGYPVLVWLWARLAPKPVARADVRPSVAIVVVAHNEAARMRDKLETCLAQDYAGPMRVVVASDGSTDGMNELVESFRDRGVTLLPFPQRRGKAACLNDAVAACDEEVIVFTDARQRLNPQAVRCLVENLADPGVGAVSGELVFVSDDMTPFAEGVDAYWRYEKFIRRQEARSHSVVGVTGALYALRRANFRPIPPQAVLDDVAIPMQVVAQGLRVVFEPRAHAYDRPSRAPQQERLRKVRTLAGNFQLMALYPQLLLPWRNPIWWQFVSHKLMRLVAPLEMLVLLLANLALLPAGRFYQACFALQLLGYALPLLGALVPAVGRWKPTKIARAFLLLNWCVVLGAREFLFNKNAHLWHSRPQAGSAASTGMQPPR</sequence>
<dbReference type="RefSeq" id="WP_104358117.1">
    <property type="nucleotide sequence ID" value="NZ_CALFFA010000022.1"/>
</dbReference>
<dbReference type="Proteomes" id="UP000239406">
    <property type="component" value="Unassembled WGS sequence"/>
</dbReference>
<evidence type="ECO:0000256" key="3">
    <source>
        <dbReference type="ARBA" id="ARBA00022679"/>
    </source>
</evidence>
<reference evidence="5 6" key="1">
    <citation type="submission" date="2018-02" db="EMBL/GenBank/DDBJ databases">
        <title>Reclassifiation of [Polyangium] brachysporum DSM 7029 as Guopingzhaonella breviflexa gen. nov., sp. nov., a member of the family Comamonadaceae.</title>
        <authorList>
            <person name="Tang B."/>
        </authorList>
    </citation>
    <scope>NUCLEOTIDE SEQUENCE [LARGE SCALE GENOMIC DNA]</scope>
    <source>
        <strain evidence="5 6">DSM 15344</strain>
    </source>
</reference>
<protein>
    <submittedName>
        <fullName evidence="5">Family 2 glycosyl transferase</fullName>
    </submittedName>
</protein>
<comment type="caution">
    <text evidence="5">The sequence shown here is derived from an EMBL/GenBank/DDBJ whole genome shotgun (WGS) entry which is preliminary data.</text>
</comment>
<keyword evidence="6" id="KW-1185">Reference proteome</keyword>
<organism evidence="5 6">
    <name type="scientific">Caldimonas thermodepolymerans</name>
    <dbReference type="NCBI Taxonomy" id="215580"/>
    <lineage>
        <taxon>Bacteria</taxon>
        <taxon>Pseudomonadati</taxon>
        <taxon>Pseudomonadota</taxon>
        <taxon>Betaproteobacteria</taxon>
        <taxon>Burkholderiales</taxon>
        <taxon>Sphaerotilaceae</taxon>
        <taxon>Caldimonas</taxon>
    </lineage>
</organism>
<evidence type="ECO:0000259" key="4">
    <source>
        <dbReference type="Pfam" id="PF00535"/>
    </source>
</evidence>
<dbReference type="InterPro" id="IPR029044">
    <property type="entry name" value="Nucleotide-diphossugar_trans"/>
</dbReference>